<feature type="domain" description="BFD-like [2Fe-2S]-binding" evidence="2">
    <location>
        <begin position="411"/>
        <end position="464"/>
    </location>
</feature>
<dbReference type="Proteomes" id="UP000261212">
    <property type="component" value="Unassembled WGS sequence"/>
</dbReference>
<dbReference type="Gene3D" id="3.30.9.10">
    <property type="entry name" value="D-Amino Acid Oxidase, subunit A, domain 2"/>
    <property type="match status" value="1"/>
</dbReference>
<name>A0A3E3DZH3_9FIRM</name>
<sequence length="494" mass="55019">MLFFCIYKEENMKEMYDVLIIGAGVVGCSAARELSKYDLNIGVLERREDVSCGTSKANSGMIHGGYDATHGTIKAKLSKRGNELFTILDNELHFGHTRCGSLVLAFDEEDIETLKGLQENGNKNGVETEIIDIDRIHEIEPNISNEVIAALYCKTAGIAMPFQYCVALAENAIKNGVEFNLNEEVTDITKEGDVFTVKTKDNEYKARYVINAAGVYADKISSMIAETNFKITPRKGEYMLLDSCESSKVHPVIFPTPKAHSKGIALTQSQDGNILVGPNAEYIDDKEDVSTDSKTLDEVWAQTERFLINKLDKSKVITQFAGLRATTDTQDFIIEESSTKGFINAAAIQSPGFTVSYAIAEMLVDILKEAGLELSENKDFDPNRRGYVDMENMSKEEINELIKKDPRFARVICRCETITEGQIVDVLHRGIKVTTLDGVKRRMRAGMGRCQGGFCSPRVMEIIKREYDMNYEDVTKKGEESYILTGKLNKGGNN</sequence>
<dbReference type="SUPFAM" id="SSF51905">
    <property type="entry name" value="FAD/NAD(P)-binding domain"/>
    <property type="match status" value="1"/>
</dbReference>
<protein>
    <submittedName>
        <fullName evidence="3">FAD/NAD(P)-binding oxidoreductase</fullName>
    </submittedName>
</protein>
<dbReference type="Pfam" id="PF04324">
    <property type="entry name" value="Fer2_BFD"/>
    <property type="match status" value="1"/>
</dbReference>
<dbReference type="CDD" id="cd19946">
    <property type="entry name" value="GlpA-like_Fer2_BFD-like"/>
    <property type="match status" value="1"/>
</dbReference>
<evidence type="ECO:0000313" key="3">
    <source>
        <dbReference type="EMBL" id="RGD74684.1"/>
    </source>
</evidence>
<dbReference type="InterPro" id="IPR007419">
    <property type="entry name" value="BFD-like_2Fe2S-bd_dom"/>
</dbReference>
<proteinExistence type="predicted"/>
<dbReference type="InterPro" id="IPR036188">
    <property type="entry name" value="FAD/NAD-bd_sf"/>
</dbReference>
<dbReference type="InterPro" id="IPR041854">
    <property type="entry name" value="BFD-like_2Fe2S-bd_dom_sf"/>
</dbReference>
<evidence type="ECO:0000259" key="1">
    <source>
        <dbReference type="Pfam" id="PF01266"/>
    </source>
</evidence>
<reference evidence="3 4" key="1">
    <citation type="submission" date="2018-08" db="EMBL/GenBank/DDBJ databases">
        <title>A genome reference for cultivated species of the human gut microbiota.</title>
        <authorList>
            <person name="Zou Y."/>
            <person name="Xue W."/>
            <person name="Luo G."/>
        </authorList>
    </citation>
    <scope>NUCLEOTIDE SEQUENCE [LARGE SCALE GENOMIC DNA]</scope>
    <source>
        <strain evidence="3 4">AM25-6</strain>
    </source>
</reference>
<dbReference type="Gene3D" id="3.50.50.60">
    <property type="entry name" value="FAD/NAD(P)-binding domain"/>
    <property type="match status" value="1"/>
</dbReference>
<dbReference type="InterPro" id="IPR006076">
    <property type="entry name" value="FAD-dep_OxRdtase"/>
</dbReference>
<dbReference type="Pfam" id="PF01266">
    <property type="entry name" value="DAO"/>
    <property type="match status" value="1"/>
</dbReference>
<evidence type="ECO:0000313" key="4">
    <source>
        <dbReference type="Proteomes" id="UP000261212"/>
    </source>
</evidence>
<organism evidence="3 4">
    <name type="scientific">Anaerofustis stercorihominis</name>
    <dbReference type="NCBI Taxonomy" id="214853"/>
    <lineage>
        <taxon>Bacteria</taxon>
        <taxon>Bacillati</taxon>
        <taxon>Bacillota</taxon>
        <taxon>Clostridia</taxon>
        <taxon>Eubacteriales</taxon>
        <taxon>Eubacteriaceae</taxon>
        <taxon>Anaerofustis</taxon>
    </lineage>
</organism>
<dbReference type="InterPro" id="IPR052745">
    <property type="entry name" value="G3P_Oxidase/Oxidoreductase"/>
</dbReference>
<accession>A0A3E3DZH3</accession>
<feature type="domain" description="FAD dependent oxidoreductase" evidence="1">
    <location>
        <begin position="17"/>
        <end position="365"/>
    </location>
</feature>
<dbReference type="PANTHER" id="PTHR42720">
    <property type="entry name" value="GLYCEROL-3-PHOSPHATE DEHYDROGENASE"/>
    <property type="match status" value="1"/>
</dbReference>
<comment type="caution">
    <text evidence="3">The sequence shown here is derived from an EMBL/GenBank/DDBJ whole genome shotgun (WGS) entry which is preliminary data.</text>
</comment>
<dbReference type="PANTHER" id="PTHR42720:SF1">
    <property type="entry name" value="GLYCEROL 3-PHOSPHATE OXIDASE"/>
    <property type="match status" value="1"/>
</dbReference>
<dbReference type="AlphaFoldDB" id="A0A3E3DZH3"/>
<dbReference type="Gene3D" id="1.10.10.1100">
    <property type="entry name" value="BFD-like [2Fe-2S]-binding domain"/>
    <property type="match status" value="1"/>
</dbReference>
<gene>
    <name evidence="3" type="ORF">DW687_07005</name>
</gene>
<evidence type="ECO:0000259" key="2">
    <source>
        <dbReference type="Pfam" id="PF04324"/>
    </source>
</evidence>
<dbReference type="EMBL" id="QUSM01000003">
    <property type="protein sequence ID" value="RGD74684.1"/>
    <property type="molecule type" value="Genomic_DNA"/>
</dbReference>